<dbReference type="CDD" id="cd08977">
    <property type="entry name" value="SusD"/>
    <property type="match status" value="1"/>
</dbReference>
<protein>
    <submittedName>
        <fullName evidence="8">RagB/SusD family nutrient uptake outer membrane protein</fullName>
    </submittedName>
</protein>
<feature type="domain" description="SusD-like N-terminal" evidence="7">
    <location>
        <begin position="8"/>
        <end position="217"/>
    </location>
</feature>
<dbReference type="Gene3D" id="1.25.40.390">
    <property type="match status" value="1"/>
</dbReference>
<evidence type="ECO:0000259" key="6">
    <source>
        <dbReference type="Pfam" id="PF07980"/>
    </source>
</evidence>
<keyword evidence="4" id="KW-0472">Membrane</keyword>
<feature type="domain" description="RagB/SusD" evidence="6">
    <location>
        <begin position="315"/>
        <end position="427"/>
    </location>
</feature>
<dbReference type="EMBL" id="WVHT01000001">
    <property type="protein sequence ID" value="MXV49710.1"/>
    <property type="molecule type" value="Genomic_DNA"/>
</dbReference>
<evidence type="ECO:0000256" key="2">
    <source>
        <dbReference type="ARBA" id="ARBA00006275"/>
    </source>
</evidence>
<evidence type="ECO:0000256" key="3">
    <source>
        <dbReference type="ARBA" id="ARBA00022729"/>
    </source>
</evidence>
<comment type="similarity">
    <text evidence="2">Belongs to the SusD family.</text>
</comment>
<keyword evidence="9" id="KW-1185">Reference proteome</keyword>
<proteinExistence type="inferred from homology"/>
<organism evidence="8 9">
    <name type="scientific">Hufsiella arboris</name>
    <dbReference type="NCBI Taxonomy" id="2695275"/>
    <lineage>
        <taxon>Bacteria</taxon>
        <taxon>Pseudomonadati</taxon>
        <taxon>Bacteroidota</taxon>
        <taxon>Sphingobacteriia</taxon>
        <taxon>Sphingobacteriales</taxon>
        <taxon>Sphingobacteriaceae</taxon>
        <taxon>Hufsiella</taxon>
    </lineage>
</organism>
<reference evidence="8 9" key="1">
    <citation type="submission" date="2019-11" db="EMBL/GenBank/DDBJ databases">
        <title>Pedobacter sp. HMF7647 Genome sequencing and assembly.</title>
        <authorList>
            <person name="Kang H."/>
            <person name="Kim H."/>
            <person name="Joh K."/>
        </authorList>
    </citation>
    <scope>NUCLEOTIDE SEQUENCE [LARGE SCALE GENOMIC DNA]</scope>
    <source>
        <strain evidence="8 9">HMF7647</strain>
    </source>
</reference>
<accession>A0A7K1Y5M2</accession>
<evidence type="ECO:0000313" key="9">
    <source>
        <dbReference type="Proteomes" id="UP000466586"/>
    </source>
</evidence>
<dbReference type="Pfam" id="PF07980">
    <property type="entry name" value="SusD_RagB"/>
    <property type="match status" value="1"/>
</dbReference>
<evidence type="ECO:0000313" key="8">
    <source>
        <dbReference type="EMBL" id="MXV49710.1"/>
    </source>
</evidence>
<comment type="subcellular location">
    <subcellularLocation>
        <location evidence="1">Cell outer membrane</location>
    </subcellularLocation>
</comment>
<evidence type="ECO:0000256" key="4">
    <source>
        <dbReference type="ARBA" id="ARBA00023136"/>
    </source>
</evidence>
<dbReference type="InterPro" id="IPR012944">
    <property type="entry name" value="SusD_RagB_dom"/>
</dbReference>
<name>A0A7K1Y5M2_9SPHI</name>
<dbReference type="InterPro" id="IPR033985">
    <property type="entry name" value="SusD-like_N"/>
</dbReference>
<gene>
    <name evidence="8" type="ORF">GS399_01915</name>
</gene>
<dbReference type="Proteomes" id="UP000466586">
    <property type="component" value="Unassembled WGS sequence"/>
</dbReference>
<dbReference type="SUPFAM" id="SSF48452">
    <property type="entry name" value="TPR-like"/>
    <property type="match status" value="1"/>
</dbReference>
<keyword evidence="3" id="KW-0732">Signal</keyword>
<evidence type="ECO:0000256" key="1">
    <source>
        <dbReference type="ARBA" id="ARBA00004442"/>
    </source>
</evidence>
<dbReference type="AlphaFoldDB" id="A0A7K1Y5M2"/>
<keyword evidence="5" id="KW-0998">Cell outer membrane</keyword>
<evidence type="ECO:0000259" key="7">
    <source>
        <dbReference type="Pfam" id="PF14322"/>
    </source>
</evidence>
<dbReference type="GO" id="GO:0009279">
    <property type="term" value="C:cell outer membrane"/>
    <property type="evidence" value="ECO:0007669"/>
    <property type="project" value="UniProtKB-SubCell"/>
</dbReference>
<sequence length="462" mass="50007">MEMSCKKDFLDITPKTQLAQADAFATPARVESQVNSVYNGLKSGQFLGGRYQIYMDIRGEEFINNLSNGVTGLDTWRFNVNSNTNEVVNLWSAAYTAINRANLLIDGLVANPNSVSADLAKQYTAEAKFCRALAYFELIQLYAKPFLADNGASPAVPLRLKGELTAENNDLKRSTVAEIYTQILKDLNEAEADLPLTAIPTRAHRNAAIALKTRVYLAQGNYAQVVTEANKIVSAAAPFTAATGNINTLEAKISAVFEGSYVGSEAILSLPMTDLSAPGTQNQLAYYYNVAAGGGNEEYYFNTAANGIYSNPALSGATSLDARKGFVGISKTKFFLTKFKKPSPYTDYVPVIRYAEVLLNLAEASVRTGDVVRATALLNAVRHRSDPAYTFSAAETSTPATLLITISTEKRLELLGEGFRSFDITRLNLPFPAKGAAPAVESTSPAYIWPISSGEIQNNKSL</sequence>
<evidence type="ECO:0000256" key="5">
    <source>
        <dbReference type="ARBA" id="ARBA00023237"/>
    </source>
</evidence>
<dbReference type="Pfam" id="PF14322">
    <property type="entry name" value="SusD-like_3"/>
    <property type="match status" value="1"/>
</dbReference>
<dbReference type="InterPro" id="IPR011990">
    <property type="entry name" value="TPR-like_helical_dom_sf"/>
</dbReference>
<comment type="caution">
    <text evidence="8">The sequence shown here is derived from an EMBL/GenBank/DDBJ whole genome shotgun (WGS) entry which is preliminary data.</text>
</comment>